<evidence type="ECO:0000256" key="3">
    <source>
        <dbReference type="ARBA" id="ARBA00006991"/>
    </source>
</evidence>
<evidence type="ECO:0000259" key="14">
    <source>
        <dbReference type="PROSITE" id="PS50805"/>
    </source>
</evidence>
<evidence type="ECO:0000256" key="9">
    <source>
        <dbReference type="ARBA" id="ARBA00023125"/>
    </source>
</evidence>
<dbReference type="SUPFAM" id="SSF57667">
    <property type="entry name" value="beta-beta-alpha zinc fingers"/>
    <property type="match status" value="5"/>
</dbReference>
<proteinExistence type="inferred from homology"/>
<comment type="similarity">
    <text evidence="3">Belongs to the krueppel C2H2-type zinc-finger protein family.</text>
</comment>
<keyword evidence="4" id="KW-0479">Metal-binding</keyword>
<dbReference type="SMART" id="SM00355">
    <property type="entry name" value="ZnF_C2H2"/>
    <property type="match status" value="8"/>
</dbReference>
<dbReference type="Bgee" id="ENSXETG00000032094">
    <property type="expression patterns" value="Expressed in ovary and 4 other cell types or tissues"/>
</dbReference>
<dbReference type="OMA" id="GNCEMEG"/>
<keyword evidence="16" id="KW-1185">Reference proteome</keyword>
<reference evidence="15" key="1">
    <citation type="journal article" date="2010" name="Science">
        <title>The genome of the Western clawed frog Xenopus tropicalis.</title>
        <authorList>
            <person name="Hellsten U."/>
            <person name="Harland R.M."/>
            <person name="Gilchrist M.J."/>
            <person name="Hendrix D."/>
            <person name="Jurka J."/>
            <person name="Kapitonov V."/>
            <person name="Ovcharenko I."/>
            <person name="Putnam N.H."/>
            <person name="Shu S."/>
            <person name="Taher L."/>
            <person name="Blitz I.L."/>
            <person name="Blumberg B."/>
            <person name="Dichmann D.S."/>
            <person name="Dubchak I."/>
            <person name="Amaya E."/>
            <person name="Detter J.C."/>
            <person name="Fletcher R."/>
            <person name="Gerhard D.S."/>
            <person name="Goodstein D."/>
            <person name="Graves T."/>
            <person name="Grigoriev I.V."/>
            <person name="Grimwood J."/>
            <person name="Kawashima T."/>
            <person name="Lindquist E."/>
            <person name="Lucas S.M."/>
            <person name="Mead P.E."/>
            <person name="Mitros T."/>
            <person name="Ogino H."/>
            <person name="Ohta Y."/>
            <person name="Poliakov A.V."/>
            <person name="Pollet N."/>
            <person name="Robert J."/>
            <person name="Salamov A."/>
            <person name="Sater A.K."/>
            <person name="Schmutz J."/>
            <person name="Terry A."/>
            <person name="Vize P.D."/>
            <person name="Warren W.C."/>
            <person name="Wells D."/>
            <person name="Wills A."/>
            <person name="Wilson R.K."/>
            <person name="Zimmerman L.B."/>
            <person name="Zorn A.M."/>
            <person name="Grainger R."/>
            <person name="Grammer T."/>
            <person name="Khokha M.K."/>
            <person name="Richardson P.M."/>
            <person name="Rokhsar D.S."/>
        </authorList>
    </citation>
    <scope>NUCLEOTIDE SEQUENCE [LARGE SCALE GENOMIC DNA]</scope>
    <source>
        <strain evidence="15">Nigerian</strain>
    </source>
</reference>
<feature type="domain" description="C2H2-type" evidence="13">
    <location>
        <begin position="334"/>
        <end position="361"/>
    </location>
</feature>
<sequence>MKKNDLNADRVYMSMRLCGRKETNTTQTNIVKNKMKFEDIAVQFSEEEWGFLNERQKLLYKEVMTENYLMLLSVVENPDVCPIKYETLNMDDKVQMLTDLPSCDSYFSAPISYNLQKMKVNSDGRTGDTLQILNNGRKYKRKIRRRKQNHRRKPARPVVPVNRKPLACSQCGKQYVKKLCLVKHERTHLENPLYKCSECGKCFSHSFHLLRHTRSHNIQKPFHCPDCAKCFTDNSTLQKHQRIHSGTKPFECLDCGKCFTISTYLIVHQRTHTGEKPYKCSECDKSFSQSSALNVHQRIHTGEKPYACTVCRKTFNHHSHLITHRRIHTGEKPFACTDCGRKFNHSSHLVSHRRRHTGEKPYACTECDRAYAQRQQLVKHLKAHVEEGLI</sequence>
<dbReference type="Ensembl" id="ENSXETT00000063109">
    <property type="protein sequence ID" value="ENSXETP00000060616"/>
    <property type="gene ID" value="ENSXETG00000032094"/>
</dbReference>
<evidence type="ECO:0000313" key="17">
    <source>
        <dbReference type="RefSeq" id="XP_012824660.1"/>
    </source>
</evidence>
<reference evidence="17 18" key="3">
    <citation type="submission" date="2025-04" db="UniProtKB">
        <authorList>
            <consortium name="RefSeq"/>
        </authorList>
    </citation>
    <scope>IDENTIFICATION</scope>
    <source>
        <strain evidence="17 18">Nigerian</strain>
        <tissue evidence="17 18">Liver and blood</tissue>
    </source>
</reference>
<dbReference type="CTD" id="100485688"/>
<dbReference type="Gene3D" id="6.10.140.140">
    <property type="match status" value="1"/>
</dbReference>
<dbReference type="PANTHER" id="PTHR23226">
    <property type="entry name" value="ZINC FINGER AND SCAN DOMAIN-CONTAINING"/>
    <property type="match status" value="1"/>
</dbReference>
<evidence type="ECO:0000313" key="20">
    <source>
        <dbReference type="RefSeq" id="XP_031746789.1"/>
    </source>
</evidence>
<dbReference type="Pfam" id="PF01352">
    <property type="entry name" value="KRAB"/>
    <property type="match status" value="1"/>
</dbReference>
<dbReference type="InterPro" id="IPR036236">
    <property type="entry name" value="Znf_C2H2_sf"/>
</dbReference>
<feature type="domain" description="C2H2-type" evidence="13">
    <location>
        <begin position="194"/>
        <end position="221"/>
    </location>
</feature>
<keyword evidence="9" id="KW-0238">DNA-binding</keyword>
<keyword evidence="6 12" id="KW-0863">Zinc-finger</keyword>
<keyword evidence="10" id="KW-0804">Transcription</keyword>
<dbReference type="RefSeq" id="XP_012824661.1">
    <property type="nucleotide sequence ID" value="XM_012969207.3"/>
</dbReference>
<dbReference type="AlphaFoldDB" id="A0A6I8PXF5"/>
<dbReference type="RefSeq" id="XP_031746789.1">
    <property type="nucleotide sequence ID" value="XM_031890929.1"/>
</dbReference>
<dbReference type="SUPFAM" id="SSF109640">
    <property type="entry name" value="KRAB domain (Kruppel-associated box)"/>
    <property type="match status" value="1"/>
</dbReference>
<evidence type="ECO:0000256" key="1">
    <source>
        <dbReference type="ARBA" id="ARBA00003767"/>
    </source>
</evidence>
<feature type="domain" description="C2H2-type" evidence="13">
    <location>
        <begin position="278"/>
        <end position="305"/>
    </location>
</feature>
<evidence type="ECO:0000313" key="16">
    <source>
        <dbReference type="Proteomes" id="UP000008143"/>
    </source>
</evidence>
<dbReference type="AGR" id="Xenbase:XB-GENE-22063319"/>
<evidence type="ECO:0000256" key="8">
    <source>
        <dbReference type="ARBA" id="ARBA00023015"/>
    </source>
</evidence>
<evidence type="ECO:0000313" key="19">
    <source>
        <dbReference type="RefSeq" id="XP_031746788.1"/>
    </source>
</evidence>
<name>A0A6I8PXF5_XENTR</name>
<evidence type="ECO:0000259" key="13">
    <source>
        <dbReference type="PROSITE" id="PS50157"/>
    </source>
</evidence>
<dbReference type="KEGG" id="xtr:100485688"/>
<dbReference type="FunFam" id="3.30.160.60:FF:001311">
    <property type="entry name" value="Zinc finger protein 668"/>
    <property type="match status" value="1"/>
</dbReference>
<dbReference type="SMART" id="SM00349">
    <property type="entry name" value="KRAB"/>
    <property type="match status" value="1"/>
</dbReference>
<dbReference type="Proteomes" id="UP000008143">
    <property type="component" value="Chromosome 8"/>
</dbReference>
<dbReference type="Xenbase" id="XB-GENE-22063319">
    <property type="gene designation" value="xicof6.1l"/>
</dbReference>
<dbReference type="GO" id="GO:0000978">
    <property type="term" value="F:RNA polymerase II cis-regulatory region sequence-specific DNA binding"/>
    <property type="evidence" value="ECO:0000318"/>
    <property type="project" value="GO_Central"/>
</dbReference>
<dbReference type="GeneTree" id="ENSGT00940000154715"/>
<dbReference type="PROSITE" id="PS00028">
    <property type="entry name" value="ZINC_FINGER_C2H2_1"/>
    <property type="match status" value="7"/>
</dbReference>
<feature type="domain" description="C2H2-type" evidence="13">
    <location>
        <begin position="222"/>
        <end position="249"/>
    </location>
</feature>
<dbReference type="FunFam" id="3.30.160.60:FF:001954">
    <property type="entry name" value="Zinc finger protein 787"/>
    <property type="match status" value="1"/>
</dbReference>
<dbReference type="RefSeq" id="XP_012824660.1">
    <property type="nucleotide sequence ID" value="XM_012969206.3"/>
</dbReference>
<evidence type="ECO:0000256" key="11">
    <source>
        <dbReference type="ARBA" id="ARBA00023242"/>
    </source>
</evidence>
<comment type="subcellular location">
    <subcellularLocation>
        <location evidence="2">Nucleus</location>
    </subcellularLocation>
</comment>
<dbReference type="FunFam" id="3.30.160.60:FF:000478">
    <property type="entry name" value="Zinc finger protein 133"/>
    <property type="match status" value="1"/>
</dbReference>
<dbReference type="InterPro" id="IPR001909">
    <property type="entry name" value="KRAB"/>
</dbReference>
<gene>
    <name evidence="21" type="primary">xicof6.1l</name>
    <name evidence="17 18 19 20" type="synonym">LOC100485688</name>
    <name evidence="15" type="synonym">XB22063318</name>
</gene>
<dbReference type="PROSITE" id="PS50805">
    <property type="entry name" value="KRAB"/>
    <property type="match status" value="1"/>
</dbReference>
<dbReference type="GO" id="GO:0000981">
    <property type="term" value="F:DNA-binding transcription factor activity, RNA polymerase II-specific"/>
    <property type="evidence" value="ECO:0000318"/>
    <property type="project" value="GO_Central"/>
</dbReference>
<feature type="domain" description="KRAB" evidence="14">
    <location>
        <begin position="35"/>
        <end position="110"/>
    </location>
</feature>
<dbReference type="GeneID" id="100485688"/>
<reference evidence="15" key="2">
    <citation type="submission" date="2020-05" db="UniProtKB">
        <authorList>
            <consortium name="Ensembl"/>
        </authorList>
    </citation>
    <scope>IDENTIFICATION</scope>
</reference>
<keyword evidence="11" id="KW-0539">Nucleus</keyword>
<keyword evidence="7" id="KW-0862">Zinc</keyword>
<feature type="domain" description="C2H2-type" evidence="13">
    <location>
        <begin position="362"/>
        <end position="389"/>
    </location>
</feature>
<accession>A0A6I8PXF5</accession>
<dbReference type="FunFam" id="3.30.160.60:FF:000812">
    <property type="entry name" value="zinc finger protein 23 isoform X2"/>
    <property type="match status" value="1"/>
</dbReference>
<dbReference type="GO" id="GO:0008270">
    <property type="term" value="F:zinc ion binding"/>
    <property type="evidence" value="ECO:0007669"/>
    <property type="project" value="UniProtKB-KW"/>
</dbReference>
<comment type="function">
    <text evidence="1">May be involved in transcriptional regulation.</text>
</comment>
<evidence type="ECO:0000256" key="12">
    <source>
        <dbReference type="PROSITE-ProRule" id="PRU00042"/>
    </source>
</evidence>
<dbReference type="GO" id="GO:0006357">
    <property type="term" value="P:regulation of transcription by RNA polymerase II"/>
    <property type="evidence" value="ECO:0000318"/>
    <property type="project" value="GO_Central"/>
</dbReference>
<dbReference type="Pfam" id="PF00096">
    <property type="entry name" value="zf-C2H2"/>
    <property type="match status" value="7"/>
</dbReference>
<evidence type="ECO:0000256" key="6">
    <source>
        <dbReference type="ARBA" id="ARBA00022771"/>
    </source>
</evidence>
<dbReference type="InterPro" id="IPR036051">
    <property type="entry name" value="KRAB_dom_sf"/>
</dbReference>
<feature type="domain" description="C2H2-type" evidence="13">
    <location>
        <begin position="306"/>
        <end position="333"/>
    </location>
</feature>
<evidence type="ECO:0000313" key="15">
    <source>
        <dbReference type="Ensembl" id="ENSXETP00000060616"/>
    </source>
</evidence>
<dbReference type="CDD" id="cd07765">
    <property type="entry name" value="KRAB_A-box"/>
    <property type="match status" value="1"/>
</dbReference>
<dbReference type="InterPro" id="IPR013087">
    <property type="entry name" value="Znf_C2H2_type"/>
</dbReference>
<evidence type="ECO:0000256" key="7">
    <source>
        <dbReference type="ARBA" id="ARBA00022833"/>
    </source>
</evidence>
<dbReference type="OrthoDB" id="6077919at2759"/>
<keyword evidence="5" id="KW-0677">Repeat</keyword>
<feature type="domain" description="C2H2-type" evidence="13">
    <location>
        <begin position="250"/>
        <end position="277"/>
    </location>
</feature>
<evidence type="ECO:0000313" key="18">
    <source>
        <dbReference type="RefSeq" id="XP_012824661.1"/>
    </source>
</evidence>
<dbReference type="FunFam" id="3.30.160.60:FF:002169">
    <property type="entry name" value="Zgc:174573"/>
    <property type="match status" value="1"/>
</dbReference>
<evidence type="ECO:0000256" key="2">
    <source>
        <dbReference type="ARBA" id="ARBA00004123"/>
    </source>
</evidence>
<feature type="domain" description="C2H2-type" evidence="13">
    <location>
        <begin position="166"/>
        <end position="188"/>
    </location>
</feature>
<dbReference type="Gene3D" id="3.30.160.60">
    <property type="entry name" value="Classic Zinc Finger"/>
    <property type="match status" value="7"/>
</dbReference>
<dbReference type="GO" id="GO:0005634">
    <property type="term" value="C:nucleus"/>
    <property type="evidence" value="ECO:0007669"/>
    <property type="project" value="UniProtKB-SubCell"/>
</dbReference>
<keyword evidence="8" id="KW-0805">Transcription regulation</keyword>
<evidence type="ECO:0000256" key="4">
    <source>
        <dbReference type="ARBA" id="ARBA00022723"/>
    </source>
</evidence>
<evidence type="ECO:0000256" key="10">
    <source>
        <dbReference type="ARBA" id="ARBA00023163"/>
    </source>
</evidence>
<dbReference type="PANTHER" id="PTHR23226:SF85">
    <property type="entry name" value="ZINC FINGER PROTEIN 397"/>
    <property type="match status" value="1"/>
</dbReference>
<dbReference type="PROSITE" id="PS50157">
    <property type="entry name" value="ZINC_FINGER_C2H2_2"/>
    <property type="match status" value="8"/>
</dbReference>
<dbReference type="FunFam" id="3.30.160.60:FF:000295">
    <property type="entry name" value="zinc finger protein 19"/>
    <property type="match status" value="1"/>
</dbReference>
<protein>
    <submittedName>
        <fullName evidence="17 18">Oocyte zinc finger protein XlCOF6.1</fullName>
    </submittedName>
    <submittedName>
        <fullName evidence="15">XlCOF6.1-like</fullName>
    </submittedName>
</protein>
<evidence type="ECO:0000313" key="21">
    <source>
        <dbReference type="Xenbase" id="XB-GENE-22063319"/>
    </source>
</evidence>
<organism evidence="15">
    <name type="scientific">Xenopus tropicalis</name>
    <name type="common">Western clawed frog</name>
    <name type="synonym">Silurana tropicalis</name>
    <dbReference type="NCBI Taxonomy" id="8364"/>
    <lineage>
        <taxon>Eukaryota</taxon>
        <taxon>Metazoa</taxon>
        <taxon>Chordata</taxon>
        <taxon>Craniata</taxon>
        <taxon>Vertebrata</taxon>
        <taxon>Euteleostomi</taxon>
        <taxon>Amphibia</taxon>
        <taxon>Batrachia</taxon>
        <taxon>Anura</taxon>
        <taxon>Pipoidea</taxon>
        <taxon>Pipidae</taxon>
        <taxon>Xenopodinae</taxon>
        <taxon>Xenopus</taxon>
        <taxon>Silurana</taxon>
    </lineage>
</organism>
<dbReference type="FunFam" id="3.30.160.60:FF:000003">
    <property type="entry name" value="Zinc finger protein 3 homolog"/>
    <property type="match status" value="1"/>
</dbReference>
<evidence type="ECO:0000256" key="5">
    <source>
        <dbReference type="ARBA" id="ARBA00022737"/>
    </source>
</evidence>
<dbReference type="RefSeq" id="XP_031746788.1">
    <property type="nucleotide sequence ID" value="XM_031890928.1"/>
</dbReference>